<dbReference type="Proteomes" id="UP001593940">
    <property type="component" value="Unassembled WGS sequence"/>
</dbReference>
<keyword evidence="2" id="KW-1185">Reference proteome</keyword>
<proteinExistence type="predicted"/>
<sequence length="89" mass="10177">MRCYGVPDFPQHYNANVLGEMIGNLVDGYNYVELQGKIGILYFDLIESGKDPKRLEATFTSISTLDWSKRIGKGHCIVEKWKPLRKQAN</sequence>
<dbReference type="RefSeq" id="WP_377030131.1">
    <property type="nucleotide sequence ID" value="NZ_JBHOMY010000040.1"/>
</dbReference>
<evidence type="ECO:0000313" key="2">
    <source>
        <dbReference type="Proteomes" id="UP001593940"/>
    </source>
</evidence>
<protein>
    <submittedName>
        <fullName evidence="1">Uncharacterized protein</fullName>
    </submittedName>
</protein>
<dbReference type="EMBL" id="JBHOMY010000040">
    <property type="protein sequence ID" value="MFC1458032.1"/>
    <property type="molecule type" value="Genomic_DNA"/>
</dbReference>
<accession>A0ABV6Y9T2</accession>
<evidence type="ECO:0000313" key="1">
    <source>
        <dbReference type="EMBL" id="MFC1458032.1"/>
    </source>
</evidence>
<comment type="caution">
    <text evidence="1">The sequence shown here is derived from an EMBL/GenBank/DDBJ whole genome shotgun (WGS) entry which is preliminary data.</text>
</comment>
<name>A0ABV6Y9T2_9HYPH</name>
<organism evidence="1 2">
    <name type="scientific">Microvirga arabica</name>
    <dbReference type="NCBI Taxonomy" id="1128671"/>
    <lineage>
        <taxon>Bacteria</taxon>
        <taxon>Pseudomonadati</taxon>
        <taxon>Pseudomonadota</taxon>
        <taxon>Alphaproteobacteria</taxon>
        <taxon>Hyphomicrobiales</taxon>
        <taxon>Methylobacteriaceae</taxon>
        <taxon>Microvirga</taxon>
    </lineage>
</organism>
<reference evidence="1 2" key="1">
    <citation type="submission" date="2024-09" db="EMBL/GenBank/DDBJ databases">
        <title>Nodulacao em especies de Leguminosae Basais da Amazonia e Caracterizacao dos Rizobios e Bacterias Associadas aos Nodulos.</title>
        <authorList>
            <person name="Jambeiro I.C.A."/>
            <person name="Lopes I.S."/>
            <person name="Aguiar E.R.G.R."/>
            <person name="Santos A.F.J."/>
            <person name="Dos Santos J.M.F."/>
            <person name="Gross E."/>
        </authorList>
    </citation>
    <scope>NUCLEOTIDE SEQUENCE [LARGE SCALE GENOMIC DNA]</scope>
    <source>
        <strain evidence="1 2">BRUESC1165</strain>
    </source>
</reference>
<gene>
    <name evidence="1" type="ORF">ACETIH_15210</name>
</gene>